<keyword evidence="1" id="KW-0812">Transmembrane</keyword>
<feature type="transmembrane region" description="Helical" evidence="1">
    <location>
        <begin position="47"/>
        <end position="68"/>
    </location>
</feature>
<feature type="transmembrane region" description="Helical" evidence="1">
    <location>
        <begin position="7"/>
        <end position="27"/>
    </location>
</feature>
<gene>
    <name evidence="2" type="ORF">E5167_08790</name>
</gene>
<evidence type="ECO:0000313" key="3">
    <source>
        <dbReference type="Proteomes" id="UP000307657"/>
    </source>
</evidence>
<protein>
    <submittedName>
        <fullName evidence="2">DUF2938 domain-containing protein</fullName>
    </submittedName>
</protein>
<dbReference type="Proteomes" id="UP000307657">
    <property type="component" value="Unassembled WGS sequence"/>
</dbReference>
<name>A0A4V5LQS4_9FLAO</name>
<accession>A0A4V5LQS4</accession>
<comment type="caution">
    <text evidence="2">The sequence shown here is derived from an EMBL/GenBank/DDBJ whole genome shotgun (WGS) entry which is preliminary data.</text>
</comment>
<dbReference type="OrthoDB" id="1178071at2"/>
<sequence length="144" mass="15947">MKTINWKYAIIAGIIGTVFFDIAGLFFTGKWWDIPSILGEKTGLGLVYGVLVHYSNGVFLAILFAGIAPSLWGPKWLRPIVFMICQTIVVVWLFMFPLLGAGIAGTKLSPMMPLITIFRHLAFAVPLIFLIHASIPQVKTIKVK</sequence>
<keyword evidence="1" id="KW-0472">Membrane</keyword>
<evidence type="ECO:0000256" key="1">
    <source>
        <dbReference type="SAM" id="Phobius"/>
    </source>
</evidence>
<dbReference type="AlphaFoldDB" id="A0A4V5LQS4"/>
<feature type="transmembrane region" description="Helical" evidence="1">
    <location>
        <begin position="117"/>
        <end position="135"/>
    </location>
</feature>
<dbReference type="RefSeq" id="WP_136843152.1">
    <property type="nucleotide sequence ID" value="NZ_SUPL01000004.1"/>
</dbReference>
<reference evidence="2 3" key="1">
    <citation type="submission" date="2019-04" db="EMBL/GenBank/DDBJ databases">
        <title>Lacinutrix sp. nov., isolated from marine water.</title>
        <authorList>
            <person name="Kim W."/>
        </authorList>
    </citation>
    <scope>NUCLEOTIDE SEQUENCE [LARGE SCALE GENOMIC DNA]</scope>
    <source>
        <strain evidence="2 3">CAU 1491</strain>
    </source>
</reference>
<feature type="transmembrane region" description="Helical" evidence="1">
    <location>
        <begin position="80"/>
        <end position="105"/>
    </location>
</feature>
<proteinExistence type="predicted"/>
<keyword evidence="3" id="KW-1185">Reference proteome</keyword>
<dbReference type="EMBL" id="SUPL01000004">
    <property type="protein sequence ID" value="TJY35949.1"/>
    <property type="molecule type" value="Genomic_DNA"/>
</dbReference>
<organism evidence="2 3">
    <name type="scientific">Pontimicrobium aquaticum</name>
    <dbReference type="NCBI Taxonomy" id="2565367"/>
    <lineage>
        <taxon>Bacteria</taxon>
        <taxon>Pseudomonadati</taxon>
        <taxon>Bacteroidota</taxon>
        <taxon>Flavobacteriia</taxon>
        <taxon>Flavobacteriales</taxon>
        <taxon>Flavobacteriaceae</taxon>
        <taxon>Pontimicrobium</taxon>
    </lineage>
</organism>
<keyword evidence="1" id="KW-1133">Transmembrane helix</keyword>
<evidence type="ECO:0000313" key="2">
    <source>
        <dbReference type="EMBL" id="TJY35949.1"/>
    </source>
</evidence>